<dbReference type="OrthoDB" id="409374at2759"/>
<proteinExistence type="predicted"/>
<evidence type="ECO:0000313" key="3">
    <source>
        <dbReference type="EnsemblMetazoa" id="CPIJ009120-PA"/>
    </source>
</evidence>
<dbReference type="InParanoid" id="B0WRA3"/>
<evidence type="ECO:0000313" key="4">
    <source>
        <dbReference type="Proteomes" id="UP000002320"/>
    </source>
</evidence>
<dbReference type="VEuPathDB" id="VectorBase:CQUJHB015476"/>
<dbReference type="KEGG" id="cqu:CpipJ_CPIJ009120"/>
<dbReference type="EMBL" id="DS232053">
    <property type="protein sequence ID" value="EDS33287.1"/>
    <property type="molecule type" value="Genomic_DNA"/>
</dbReference>
<feature type="domain" description="F-box" evidence="1">
    <location>
        <begin position="7"/>
        <end position="40"/>
    </location>
</feature>
<dbReference type="Proteomes" id="UP000002320">
    <property type="component" value="Unassembled WGS sequence"/>
</dbReference>
<evidence type="ECO:0000259" key="1">
    <source>
        <dbReference type="Pfam" id="PF12937"/>
    </source>
</evidence>
<dbReference type="VEuPathDB" id="VectorBase:CQUJHB013973"/>
<protein>
    <recommendedName>
        <fullName evidence="1">F-box domain-containing protein</fullName>
    </recommendedName>
</protein>
<keyword evidence="4" id="KW-1185">Reference proteome</keyword>
<dbReference type="SUPFAM" id="SSF81383">
    <property type="entry name" value="F-box domain"/>
    <property type="match status" value="1"/>
</dbReference>
<reference evidence="2" key="1">
    <citation type="submission" date="2007-03" db="EMBL/GenBank/DDBJ databases">
        <title>Annotation of Culex pipiens quinquefasciatus.</title>
        <authorList>
            <consortium name="The Broad Institute Genome Sequencing Platform"/>
            <person name="Atkinson P.W."/>
            <person name="Hemingway J."/>
            <person name="Christensen B.M."/>
            <person name="Higgs S."/>
            <person name="Kodira C."/>
            <person name="Hannick L."/>
            <person name="Megy K."/>
            <person name="O'Leary S."/>
            <person name="Pearson M."/>
            <person name="Haas B.J."/>
            <person name="Mauceli E."/>
            <person name="Wortman J.R."/>
            <person name="Lee N.H."/>
            <person name="Guigo R."/>
            <person name="Stanke M."/>
            <person name="Alvarado L."/>
            <person name="Amedeo P."/>
            <person name="Antoine C.H."/>
            <person name="Arensburger P."/>
            <person name="Bidwell S.L."/>
            <person name="Crawford M."/>
            <person name="Camaro F."/>
            <person name="Devon K."/>
            <person name="Engels R."/>
            <person name="Hammond M."/>
            <person name="Howarth C."/>
            <person name="Koehrsen M."/>
            <person name="Lawson D."/>
            <person name="Montgomery P."/>
            <person name="Nene V."/>
            <person name="Nusbaum C."/>
            <person name="Puiu D."/>
            <person name="Romero-Severson J."/>
            <person name="Severson D.W."/>
            <person name="Shumway M."/>
            <person name="Sisk P."/>
            <person name="Stolte C."/>
            <person name="Zeng Q."/>
            <person name="Eisenstadt E."/>
            <person name="Fraser-Liggett C."/>
            <person name="Strausberg R."/>
            <person name="Galagan J."/>
            <person name="Birren B."/>
            <person name="Collins F.H."/>
        </authorList>
    </citation>
    <scope>NUCLEOTIDE SEQUENCE [LARGE SCALE GENOMIC DNA]</scope>
    <source>
        <strain evidence="2">JHB</strain>
    </source>
</reference>
<dbReference type="AlphaFoldDB" id="B0WRA3"/>
<organism>
    <name type="scientific">Culex quinquefasciatus</name>
    <name type="common">Southern house mosquito</name>
    <name type="synonym">Culex pungens</name>
    <dbReference type="NCBI Taxonomy" id="7176"/>
    <lineage>
        <taxon>Eukaryota</taxon>
        <taxon>Metazoa</taxon>
        <taxon>Ecdysozoa</taxon>
        <taxon>Arthropoda</taxon>
        <taxon>Hexapoda</taxon>
        <taxon>Insecta</taxon>
        <taxon>Pterygota</taxon>
        <taxon>Neoptera</taxon>
        <taxon>Endopterygota</taxon>
        <taxon>Diptera</taxon>
        <taxon>Nematocera</taxon>
        <taxon>Culicoidea</taxon>
        <taxon>Culicidae</taxon>
        <taxon>Culicinae</taxon>
        <taxon>Culicini</taxon>
        <taxon>Culex</taxon>
        <taxon>Culex</taxon>
    </lineage>
</organism>
<dbReference type="Pfam" id="PF12937">
    <property type="entry name" value="F-box-like"/>
    <property type="match status" value="1"/>
</dbReference>
<accession>B0WRA3</accession>
<dbReference type="Gene3D" id="1.20.1280.50">
    <property type="match status" value="1"/>
</dbReference>
<gene>
    <name evidence="3" type="primary">6042084</name>
    <name evidence="2" type="ORF">CpipJ_CPIJ009120</name>
</gene>
<dbReference type="HOGENOM" id="CLU_1171640_0_0_1"/>
<evidence type="ECO:0000313" key="2">
    <source>
        <dbReference type="EMBL" id="EDS33287.1"/>
    </source>
</evidence>
<reference evidence="3" key="2">
    <citation type="submission" date="2021-02" db="UniProtKB">
        <authorList>
            <consortium name="EnsemblMetazoa"/>
        </authorList>
    </citation>
    <scope>IDENTIFICATION</scope>
    <source>
        <strain evidence="3">JHB</strain>
    </source>
</reference>
<name>B0WRA3_CULQU</name>
<dbReference type="InterPro" id="IPR036047">
    <property type="entry name" value="F-box-like_dom_sf"/>
</dbReference>
<sequence>MDFQTCPVEILEQILNNLFKLDDLLNSALVCRRWNVAAERLILQRSQVPIFAGQSPCALADVTRNYRAVRIYYRDDRWDELRSLLDVCREKFHPRAVVIYGILADHLNRLYVAYHNTAKIQLEAPMLNSLSISATNLSQLFTANESHLRELNVDQDTISLREAFETHLVPFLDRSGHNVRKLIMAKLTYFGTDPYDCFTSCKPLHVETLCFHSTGCSLDCLEQLAGWSNLKVKLLFS</sequence>
<dbReference type="VEuPathDB" id="VectorBase:CPIJ009120"/>
<dbReference type="EnsemblMetazoa" id="CPIJ009120-RA">
    <property type="protein sequence ID" value="CPIJ009120-PA"/>
    <property type="gene ID" value="CPIJ009120"/>
</dbReference>
<dbReference type="InterPro" id="IPR001810">
    <property type="entry name" value="F-box_dom"/>
</dbReference>